<name>A0AAE3H6D1_9BACT</name>
<reference evidence="1 2" key="1">
    <citation type="submission" date="2018-11" db="EMBL/GenBank/DDBJ databases">
        <title>Novel bacteria species description.</title>
        <authorList>
            <person name="Han J.-H."/>
        </authorList>
    </citation>
    <scope>NUCLEOTIDE SEQUENCE [LARGE SCALE GENOMIC DNA]</scope>
    <source>
        <strain evidence="1 2">KCTC23259</strain>
    </source>
</reference>
<dbReference type="Pfam" id="PF25594">
    <property type="entry name" value="GldB_lipo"/>
    <property type="match status" value="1"/>
</dbReference>
<gene>
    <name evidence="1" type="ORF">EGI31_18395</name>
</gene>
<dbReference type="Proteomes" id="UP001204144">
    <property type="component" value="Unassembled WGS sequence"/>
</dbReference>
<proteinExistence type="predicted"/>
<accession>A0AAE3H6D1</accession>
<dbReference type="AlphaFoldDB" id="A0AAE3H6D1"/>
<comment type="caution">
    <text evidence="1">The sequence shown here is derived from an EMBL/GenBank/DDBJ whole genome shotgun (WGS) entry which is preliminary data.</text>
</comment>
<protein>
    <submittedName>
        <fullName evidence="1">Gliding motility protein</fullName>
    </submittedName>
</protein>
<sequence>MRFDYKKSYKMRVKFLLIIAVIAVILSSCGENKPDVEVKIRRFERELMAVKSQPEMLTLLQNNENIVKSLYRIFPDDTAFVSHMYYLASHPETRKLYDQTQKEFGELEDIQKEFEGAFANIKSNYPEFKVPKVVTTFTGLENDLFVSDTLIIIALESFLGPKALYRPDQPNYILKRYAKEYIVPTVVRYLSNSYNKLDPKDQSFLADMLFFGKSLEFTKEILPNTADSLIIGYSEQELTETWEAQDLVWAHVVDKNLLYNPNPHLKEKYFGERPSVPEIGPKCPGRIGQWLGWRIIQRYRTENPKVTFQELMANDKPGDILRESKYRGQIEKE</sequence>
<evidence type="ECO:0000313" key="2">
    <source>
        <dbReference type="Proteomes" id="UP001204144"/>
    </source>
</evidence>
<organism evidence="1 2">
    <name type="scientific">Lacihabitans soyangensis</name>
    <dbReference type="NCBI Taxonomy" id="869394"/>
    <lineage>
        <taxon>Bacteria</taxon>
        <taxon>Pseudomonadati</taxon>
        <taxon>Bacteroidota</taxon>
        <taxon>Cytophagia</taxon>
        <taxon>Cytophagales</taxon>
        <taxon>Leadbetterellaceae</taxon>
        <taxon>Lacihabitans</taxon>
    </lineage>
</organism>
<dbReference type="PROSITE" id="PS51257">
    <property type="entry name" value="PROKAR_LIPOPROTEIN"/>
    <property type="match status" value="1"/>
</dbReference>
<evidence type="ECO:0000313" key="1">
    <source>
        <dbReference type="EMBL" id="MCP9764909.1"/>
    </source>
</evidence>
<keyword evidence="2" id="KW-1185">Reference proteome</keyword>
<dbReference type="InterPro" id="IPR019853">
    <property type="entry name" value="GldB-like"/>
</dbReference>
<dbReference type="EMBL" id="RJUF01000177">
    <property type="protein sequence ID" value="MCP9764909.1"/>
    <property type="molecule type" value="Genomic_DNA"/>
</dbReference>